<evidence type="ECO:0000256" key="1">
    <source>
        <dbReference type="ARBA" id="ARBA00004479"/>
    </source>
</evidence>
<dbReference type="SMART" id="SM00280">
    <property type="entry name" value="KAZAL"/>
    <property type="match status" value="6"/>
</dbReference>
<evidence type="ECO:0000256" key="2">
    <source>
        <dbReference type="ARBA" id="ARBA00022536"/>
    </source>
</evidence>
<dbReference type="PROSITE" id="PS01248">
    <property type="entry name" value="EGF_LAM_1"/>
    <property type="match status" value="1"/>
</dbReference>
<organism evidence="16">
    <name type="scientific">Dermatophagoides farinae</name>
    <name type="common">American house dust mite</name>
    <dbReference type="NCBI Taxonomy" id="6954"/>
    <lineage>
        <taxon>Eukaryota</taxon>
        <taxon>Metazoa</taxon>
        <taxon>Ecdysozoa</taxon>
        <taxon>Arthropoda</taxon>
        <taxon>Chelicerata</taxon>
        <taxon>Arachnida</taxon>
        <taxon>Acari</taxon>
        <taxon>Acariformes</taxon>
        <taxon>Sarcoptiformes</taxon>
        <taxon>Astigmata</taxon>
        <taxon>Psoroptidia</taxon>
        <taxon>Analgoidea</taxon>
        <taxon>Pyroglyphidae</taxon>
        <taxon>Dermatophagoidinae</taxon>
        <taxon>Dermatophagoides</taxon>
    </lineage>
</organism>
<dbReference type="InterPro" id="IPR002049">
    <property type="entry name" value="LE_dom"/>
</dbReference>
<evidence type="ECO:0000259" key="15">
    <source>
        <dbReference type="PROSITE" id="PS51465"/>
    </source>
</evidence>
<evidence type="ECO:0000256" key="11">
    <source>
        <dbReference type="ARBA" id="ARBA00038484"/>
    </source>
</evidence>
<evidence type="ECO:0000256" key="4">
    <source>
        <dbReference type="ARBA" id="ARBA00022692"/>
    </source>
</evidence>
<evidence type="ECO:0000256" key="5">
    <source>
        <dbReference type="ARBA" id="ARBA00022729"/>
    </source>
</evidence>
<dbReference type="InterPro" id="IPR002350">
    <property type="entry name" value="Kazal_dom"/>
</dbReference>
<dbReference type="Pfam" id="PF07648">
    <property type="entry name" value="Kazal_2"/>
    <property type="match status" value="6"/>
</dbReference>
<dbReference type="CDD" id="cd00055">
    <property type="entry name" value="EGF_Lam"/>
    <property type="match status" value="1"/>
</dbReference>
<evidence type="ECO:0000256" key="6">
    <source>
        <dbReference type="ARBA" id="ARBA00022737"/>
    </source>
</evidence>
<evidence type="ECO:0000259" key="14">
    <source>
        <dbReference type="PROSITE" id="PS50027"/>
    </source>
</evidence>
<dbReference type="GO" id="GO:0006950">
    <property type="term" value="P:response to stress"/>
    <property type="evidence" value="ECO:0007669"/>
    <property type="project" value="UniProtKB-ARBA"/>
</dbReference>
<evidence type="ECO:0000256" key="7">
    <source>
        <dbReference type="ARBA" id="ARBA00022900"/>
    </source>
</evidence>
<evidence type="ECO:0000256" key="8">
    <source>
        <dbReference type="ARBA" id="ARBA00022989"/>
    </source>
</evidence>
<dbReference type="AlphaFoldDB" id="A0A9D4SI19"/>
<keyword evidence="2" id="KW-0245">EGF-like domain</keyword>
<evidence type="ECO:0000256" key="10">
    <source>
        <dbReference type="ARBA" id="ARBA00023157"/>
    </source>
</evidence>
<reference evidence="16" key="2">
    <citation type="journal article" date="2021" name="World Allergy Organ. J.">
        <title>Chromosome-level assembly of Dermatophagoides farinae genome and transcriptome reveals two novel allergens Der f 37 and Der f 39.</title>
        <authorList>
            <person name="Chen J."/>
            <person name="Cai Z."/>
            <person name="Fan D."/>
            <person name="Hu J."/>
            <person name="Hou Y."/>
            <person name="He Y."/>
            <person name="Zhang Z."/>
            <person name="Zhao Z."/>
            <person name="Gao P."/>
            <person name="Hu W."/>
            <person name="Sun J."/>
            <person name="Li J."/>
            <person name="Ji K."/>
        </authorList>
    </citation>
    <scope>NUCLEOTIDE SEQUENCE</scope>
    <source>
        <strain evidence="16">JKM2019</strain>
    </source>
</reference>
<dbReference type="Pfam" id="PF00053">
    <property type="entry name" value="EGF_laminin"/>
    <property type="match status" value="1"/>
</dbReference>
<dbReference type="FunFam" id="3.30.60.30:FF:000002">
    <property type="entry name" value="tomoregulin-2 isoform X1"/>
    <property type="match status" value="1"/>
</dbReference>
<sequence>MFLTTINRTNDSSYLVQSYGVAGGGNDRIEDCSPYPHQQQQYKSSTAGLCHLPTTTTATTTVELANVNHQNQHKLITSKMTYYALMVILITGIMMLVVVPLGSTFLFIDYKQQLAQRKSNKSDFCKSKCQYGAECILDEYTNQAYCRCPLSCPDDYQPVCGSDGTTYINQCHLKYESCNKQQNIRIASNGTCDAALCKNVVCQRYQRCQVDENGHTKCVCSSQSSDVCSMNNNHQQQPVCGSNGKLYDSLCELEKYSCFYNIDVVPVDKNFCTKTTITATTKTNKQKTKWSDYSNNNDDDDDDAIYSTIDRKDGGIVCGDQVCHHYAKCQYINRQQQSTNTSLSSLRTTTTTTTTIATMKTCQCQNNCSNEYDPVCGSNHQNYANECEMRSYACSRQIDITVLHHGVCGQCYPECQYYSKCQLNEKNIPECICPQVCIRVDQPVCGDNGVTYENECELRVASCRIRKQIKIQFNSSCDLCHNVICHYGATCVDGECLCTDNCQNNLVEPLCANDGNTYRNECEMNRMACNSRKELIALFYGQCEETNENYLEEFSSLIQDRIQIESEHLSSSLILDNTNIDCNMNEMNRTCRLHDDMDSNYIHICDNRIFQSKCDMLQYGCHGSKQQINCTKHYCHCHKNGIERSITQLCNEKNGQCSCRKGFQGIKCDSCATDYWNAAGTTINSKDMDCKPCNCNPIGSINQQCNDFKGKCVHDDSIKNNINNNGTFSCLRNRCRFGAICQSNGSCTCNFNCKSIHHNNNNNHRHQQQQQQSICASDGSIHKSMCHFRQYMCNLQKRLQIIKNCRVH</sequence>
<feature type="domain" description="Kazal-like" evidence="15">
    <location>
        <begin position="363"/>
        <end position="410"/>
    </location>
</feature>
<dbReference type="PROSITE" id="PS50027">
    <property type="entry name" value="EGF_LAM_2"/>
    <property type="match status" value="1"/>
</dbReference>
<keyword evidence="12" id="KW-0424">Laminin EGF-like domain</keyword>
<comment type="subcellular location">
    <subcellularLocation>
        <location evidence="1">Membrane</location>
        <topology evidence="1">Single-pass type I membrane protein</topology>
    </subcellularLocation>
</comment>
<proteinExistence type="inferred from homology"/>
<protein>
    <submittedName>
        <fullName evidence="16">Agrin-like isoform x4</fullName>
    </submittedName>
</protein>
<dbReference type="GO" id="GO:0016020">
    <property type="term" value="C:membrane"/>
    <property type="evidence" value="ECO:0007669"/>
    <property type="project" value="UniProtKB-SubCell"/>
</dbReference>
<dbReference type="SUPFAM" id="SSF100895">
    <property type="entry name" value="Kazal-type serine protease inhibitors"/>
    <property type="match status" value="5"/>
</dbReference>
<gene>
    <name evidence="16" type="ORF">HUG17_5759</name>
</gene>
<dbReference type="PANTHER" id="PTHR10913:SF45">
    <property type="entry name" value="FOLLISTATIN, ISOFORM A-RELATED"/>
    <property type="match status" value="1"/>
</dbReference>
<feature type="domain" description="Kazal-like" evidence="15">
    <location>
        <begin position="219"/>
        <end position="274"/>
    </location>
</feature>
<reference evidence="16" key="1">
    <citation type="submission" date="2020-06" db="EMBL/GenBank/DDBJ databases">
        <authorList>
            <person name="Ji K."/>
            <person name="Li J."/>
        </authorList>
    </citation>
    <scope>NUCLEOTIDE SEQUENCE</scope>
    <source>
        <strain evidence="16">JKM2019</strain>
        <tissue evidence="16">Whole body</tissue>
    </source>
</reference>
<accession>A0A9D4SI19</accession>
<comment type="caution">
    <text evidence="12">Lacks conserved residue(s) required for the propagation of feature annotation.</text>
</comment>
<feature type="transmembrane region" description="Helical" evidence="13">
    <location>
        <begin position="82"/>
        <end position="108"/>
    </location>
</feature>
<dbReference type="PANTHER" id="PTHR10913">
    <property type="entry name" value="FOLLISTATIN-RELATED"/>
    <property type="match status" value="1"/>
</dbReference>
<dbReference type="GO" id="GO:0030154">
    <property type="term" value="P:cell differentiation"/>
    <property type="evidence" value="ECO:0007669"/>
    <property type="project" value="TreeGrafter"/>
</dbReference>
<keyword evidence="8 13" id="KW-1133">Transmembrane helix</keyword>
<keyword evidence="5" id="KW-0732">Signal</keyword>
<dbReference type="InterPro" id="IPR050653">
    <property type="entry name" value="Prot_Inhib_GrowthFact_Antg"/>
</dbReference>
<dbReference type="SUPFAM" id="SSF57196">
    <property type="entry name" value="EGF/Laminin"/>
    <property type="match status" value="1"/>
</dbReference>
<evidence type="ECO:0000256" key="3">
    <source>
        <dbReference type="ARBA" id="ARBA00022690"/>
    </source>
</evidence>
<dbReference type="CDD" id="cd00104">
    <property type="entry name" value="KAZAL_FS"/>
    <property type="match status" value="4"/>
</dbReference>
<dbReference type="EMBL" id="SDOV01000004">
    <property type="protein sequence ID" value="KAH7642712.1"/>
    <property type="molecule type" value="Genomic_DNA"/>
</dbReference>
<keyword evidence="3" id="KW-0646">Protease inhibitor</keyword>
<keyword evidence="10 12" id="KW-1015">Disulfide bond</keyword>
<evidence type="ECO:0000256" key="12">
    <source>
        <dbReference type="PROSITE-ProRule" id="PRU00460"/>
    </source>
</evidence>
<feature type="domain" description="Kazal-like" evidence="15">
    <location>
        <begin position="497"/>
        <end position="545"/>
    </location>
</feature>
<evidence type="ECO:0000313" key="16">
    <source>
        <dbReference type="EMBL" id="KAH7642712.1"/>
    </source>
</evidence>
<dbReference type="Proteomes" id="UP000828236">
    <property type="component" value="Unassembled WGS sequence"/>
</dbReference>
<feature type="disulfide bond" evidence="12">
    <location>
        <begin position="659"/>
        <end position="668"/>
    </location>
</feature>
<dbReference type="GO" id="GO:0005576">
    <property type="term" value="C:extracellular region"/>
    <property type="evidence" value="ECO:0007669"/>
    <property type="project" value="TreeGrafter"/>
</dbReference>
<feature type="domain" description="Kazal-like" evidence="15">
    <location>
        <begin position="412"/>
        <end position="479"/>
    </location>
</feature>
<dbReference type="InterPro" id="IPR003645">
    <property type="entry name" value="Fol_N"/>
</dbReference>
<keyword evidence="6" id="KW-0677">Repeat</keyword>
<dbReference type="PROSITE" id="PS51465">
    <property type="entry name" value="KAZAL_2"/>
    <property type="match status" value="5"/>
</dbReference>
<dbReference type="OrthoDB" id="88467at2759"/>
<keyword evidence="7" id="KW-0722">Serine protease inhibitor</keyword>
<comment type="caution">
    <text evidence="16">The sequence shown here is derived from an EMBL/GenBank/DDBJ whole genome shotgun (WGS) entry which is preliminary data.</text>
</comment>
<name>A0A9D4SI19_DERFA</name>
<dbReference type="SMART" id="SM00180">
    <property type="entry name" value="EGF_Lam"/>
    <property type="match status" value="1"/>
</dbReference>
<dbReference type="Gene3D" id="2.10.25.10">
    <property type="entry name" value="Laminin"/>
    <property type="match status" value="1"/>
</dbReference>
<keyword evidence="9 13" id="KW-0472">Membrane</keyword>
<comment type="similarity">
    <text evidence="11">Belongs to the tomoregulin family.</text>
</comment>
<keyword evidence="4 13" id="KW-0812">Transmembrane</keyword>
<dbReference type="Gene3D" id="3.30.60.30">
    <property type="match status" value="6"/>
</dbReference>
<dbReference type="SMART" id="SM00274">
    <property type="entry name" value="FOLN"/>
    <property type="match status" value="3"/>
</dbReference>
<feature type="domain" description="Laminin EGF-like" evidence="14">
    <location>
        <begin position="635"/>
        <end position="692"/>
    </location>
</feature>
<dbReference type="InterPro" id="IPR036058">
    <property type="entry name" value="Kazal_dom_sf"/>
</dbReference>
<evidence type="ECO:0000256" key="9">
    <source>
        <dbReference type="ARBA" id="ARBA00023136"/>
    </source>
</evidence>
<feature type="domain" description="Kazal-like" evidence="15">
    <location>
        <begin position="140"/>
        <end position="194"/>
    </location>
</feature>
<evidence type="ECO:0000256" key="13">
    <source>
        <dbReference type="SAM" id="Phobius"/>
    </source>
</evidence>